<keyword evidence="3" id="KW-1185">Reference proteome</keyword>
<sequence length="219" mass="23743">MSQEEAIGTSGGADPLLPGVNIADVDDVNSARADEYALLATLLLAAPDADLLSRLSRLQDDTRTPLGLAHAALGQAAASASPEAVRREYSELFIGVGRGELLPYASYYLTGFLNERPLARLRGDMKRLGLERAEGHFDPEDHLGTLCEIMSGFAATHFVIPAGEEQDFFERHIAPWAGRFFADLENAASARFYRAVGALGRIFIDIEAEGFAMEVRRSS</sequence>
<keyword evidence="1" id="KW-0143">Chaperone</keyword>
<evidence type="ECO:0000256" key="1">
    <source>
        <dbReference type="ARBA" id="ARBA00023186"/>
    </source>
</evidence>
<dbReference type="InterPro" id="IPR020945">
    <property type="entry name" value="DMSO/NO3_reduct_chaperone"/>
</dbReference>
<protein>
    <submittedName>
        <fullName evidence="2">Cytoplasmic chaperone TorD</fullName>
    </submittedName>
</protein>
<dbReference type="InterPro" id="IPR050289">
    <property type="entry name" value="TorD/DmsD_chaperones"/>
</dbReference>
<gene>
    <name evidence="2" type="ORF">MAXJ12_14518</name>
</gene>
<dbReference type="InterPro" id="IPR036411">
    <property type="entry name" value="TorD-like_sf"/>
</dbReference>
<accession>H0HRW6</accession>
<proteinExistence type="predicted"/>
<organism evidence="2 3">
    <name type="scientific">Mesorhizobium alhagi CCNWXJ12-2</name>
    <dbReference type="NCBI Taxonomy" id="1107882"/>
    <lineage>
        <taxon>Bacteria</taxon>
        <taxon>Pseudomonadati</taxon>
        <taxon>Pseudomonadota</taxon>
        <taxon>Alphaproteobacteria</taxon>
        <taxon>Hyphomicrobiales</taxon>
        <taxon>Phyllobacteriaceae</taxon>
        <taxon>Allomesorhizobium</taxon>
    </lineage>
</organism>
<dbReference type="Gene3D" id="1.10.3480.10">
    <property type="entry name" value="TorD-like"/>
    <property type="match status" value="1"/>
</dbReference>
<dbReference type="Proteomes" id="UP000003250">
    <property type="component" value="Unassembled WGS sequence"/>
</dbReference>
<dbReference type="EMBL" id="AHAM01000118">
    <property type="protein sequence ID" value="EHK56521.1"/>
    <property type="molecule type" value="Genomic_DNA"/>
</dbReference>
<dbReference type="PANTHER" id="PTHR34227">
    <property type="entry name" value="CHAPERONE PROTEIN YCDY"/>
    <property type="match status" value="1"/>
</dbReference>
<dbReference type="Pfam" id="PF02613">
    <property type="entry name" value="Nitrate_red_del"/>
    <property type="match status" value="1"/>
</dbReference>
<name>H0HRW6_9HYPH</name>
<evidence type="ECO:0000313" key="2">
    <source>
        <dbReference type="EMBL" id="EHK56521.1"/>
    </source>
</evidence>
<dbReference type="PANTHER" id="PTHR34227:SF1">
    <property type="entry name" value="DIMETHYL SULFOXIDE REDUCTASE CHAPERONE-RELATED"/>
    <property type="match status" value="1"/>
</dbReference>
<dbReference type="AlphaFoldDB" id="H0HRW6"/>
<dbReference type="SUPFAM" id="SSF89155">
    <property type="entry name" value="TorD-like"/>
    <property type="match status" value="1"/>
</dbReference>
<reference evidence="2 3" key="1">
    <citation type="journal article" date="2012" name="J. Bacteriol.">
        <title>Draft Genome Sequence of Mesorhizobium alhagi CCNWXJ12-2T, a Novel Salt-Resistant Species Isolated from the Desert of Northwestern China.</title>
        <authorList>
            <person name="Zhou M."/>
            <person name="Chen W."/>
            <person name="Chen H."/>
            <person name="Wei G."/>
        </authorList>
    </citation>
    <scope>NUCLEOTIDE SEQUENCE [LARGE SCALE GENOMIC DNA]</scope>
    <source>
        <strain evidence="2 3">CCNWXJ12-2</strain>
    </source>
</reference>
<dbReference type="PATRIC" id="fig|1107882.3.peg.2831"/>
<evidence type="ECO:0000313" key="3">
    <source>
        <dbReference type="Proteomes" id="UP000003250"/>
    </source>
</evidence>